<name>A0A1H5SQI0_9ACTN</name>
<dbReference type="Pfam" id="PF16655">
    <property type="entry name" value="PhoD_N"/>
    <property type="match status" value="1"/>
</dbReference>
<evidence type="ECO:0000313" key="3">
    <source>
        <dbReference type="EMBL" id="SEF52690.1"/>
    </source>
</evidence>
<dbReference type="InterPro" id="IPR029052">
    <property type="entry name" value="Metallo-depent_PP-like"/>
</dbReference>
<organism evidence="3 4">
    <name type="scientific">Thermomonospora echinospora</name>
    <dbReference type="NCBI Taxonomy" id="1992"/>
    <lineage>
        <taxon>Bacteria</taxon>
        <taxon>Bacillati</taxon>
        <taxon>Actinomycetota</taxon>
        <taxon>Actinomycetes</taxon>
        <taxon>Streptosporangiales</taxon>
        <taxon>Thermomonosporaceae</taxon>
        <taxon>Thermomonospora</taxon>
    </lineage>
</organism>
<evidence type="ECO:0000313" key="4">
    <source>
        <dbReference type="Proteomes" id="UP000236723"/>
    </source>
</evidence>
<feature type="domain" description="Phospholipase D N-terminal" evidence="2">
    <location>
        <begin position="46"/>
        <end position="142"/>
    </location>
</feature>
<sequence>MTPLDRRGFLRAGGAGALGISSLGLAAAGAHPAHPAHAASGTFFRHGVASGDPLPTAVIIWTRVTPTDEAGPGSGRGPAVDVGWQVARDAAFRRIVARGTFRTGPDRDHTVKVDVGGLTPGTTYHYRFLLDGRPSPVGRTRTAPPVNAQVAALRFGVVSCSNWEAGHFASYRHLAARGDLFGIIHLGDYIYEYAGGEFDAGGKVVRANVPAHEILTLADYRMRHALYKTDPDLQALHARHPWMIVWDDHEVANDAWSGGAQNHDPATEGSYAARLAASRKAYFEWMPVRVRAGGAIHRRLRFGRLAELTMLDLRGYRSRQESGLAVDDPSRTITGDAQMRWLKSGLSASVGRARWRLIGNSVMISPVAIGSVPAHLLGPLGRLLGVPAGGYTINPDQWDGYTADRRELLGHLHDGRIDNTVFLTGDIHTSWANEVPLTAATYPRTPSVATEMVVPSVTSDNIDDILGVPPRTLTLAAEAAVAATNRHVRWSELDSHGYGVIDLTAERVRMDWFALSDRTRRDAASSRMASFAVAAGSQRLTRLSTR</sequence>
<dbReference type="CDD" id="cd07389">
    <property type="entry name" value="MPP_PhoD"/>
    <property type="match status" value="1"/>
</dbReference>
<reference evidence="4" key="1">
    <citation type="submission" date="2016-10" db="EMBL/GenBank/DDBJ databases">
        <authorList>
            <person name="Varghese N."/>
            <person name="Submissions S."/>
        </authorList>
    </citation>
    <scope>NUCLEOTIDE SEQUENCE [LARGE SCALE GENOMIC DNA]</scope>
    <source>
        <strain evidence="4">DSM 43163</strain>
    </source>
</reference>
<dbReference type="InterPro" id="IPR018946">
    <property type="entry name" value="PhoD-like_MPP"/>
</dbReference>
<dbReference type="InterPro" id="IPR006311">
    <property type="entry name" value="TAT_signal"/>
</dbReference>
<dbReference type="InterPro" id="IPR032093">
    <property type="entry name" value="PhoD_N"/>
</dbReference>
<dbReference type="PANTHER" id="PTHR43606:SF2">
    <property type="entry name" value="ALKALINE PHOSPHATASE FAMILY PROTEIN (AFU_ORTHOLOGUE AFUA_5G03860)"/>
    <property type="match status" value="1"/>
</dbReference>
<dbReference type="EMBL" id="FNVO01000001">
    <property type="protein sequence ID" value="SEF52690.1"/>
    <property type="molecule type" value="Genomic_DNA"/>
</dbReference>
<dbReference type="Pfam" id="PF09423">
    <property type="entry name" value="PhoD"/>
    <property type="match status" value="1"/>
</dbReference>
<proteinExistence type="predicted"/>
<dbReference type="InterPro" id="IPR052900">
    <property type="entry name" value="Phospholipid_Metab_Enz"/>
</dbReference>
<dbReference type="AlphaFoldDB" id="A0A1H5SQI0"/>
<dbReference type="InterPro" id="IPR038607">
    <property type="entry name" value="PhoD-like_sf"/>
</dbReference>
<dbReference type="OrthoDB" id="327733at2"/>
<protein>
    <submittedName>
        <fullName evidence="3">Alkaline phosphatase D</fullName>
    </submittedName>
</protein>
<dbReference type="PANTHER" id="PTHR43606">
    <property type="entry name" value="PHOSPHATASE, PUTATIVE (AFU_ORTHOLOGUE AFUA_6G08710)-RELATED"/>
    <property type="match status" value="1"/>
</dbReference>
<gene>
    <name evidence="3" type="ORF">SAMN04489712_101316</name>
</gene>
<dbReference type="Gene3D" id="2.60.40.380">
    <property type="entry name" value="Purple acid phosphatase-like, N-terminal"/>
    <property type="match status" value="1"/>
</dbReference>
<dbReference type="Gene3D" id="3.60.21.70">
    <property type="entry name" value="PhoD-like phosphatase"/>
    <property type="match status" value="1"/>
</dbReference>
<dbReference type="SUPFAM" id="SSF56300">
    <property type="entry name" value="Metallo-dependent phosphatases"/>
    <property type="match status" value="1"/>
</dbReference>
<dbReference type="PROSITE" id="PS51318">
    <property type="entry name" value="TAT"/>
    <property type="match status" value="1"/>
</dbReference>
<evidence type="ECO:0000259" key="2">
    <source>
        <dbReference type="Pfam" id="PF16655"/>
    </source>
</evidence>
<dbReference type="RefSeq" id="WP_103935774.1">
    <property type="nucleotide sequence ID" value="NZ_FNVO01000001.1"/>
</dbReference>
<keyword evidence="4" id="KW-1185">Reference proteome</keyword>
<feature type="domain" description="PhoD-like phosphatase metallophosphatase" evidence="1">
    <location>
        <begin position="155"/>
        <end position="512"/>
    </location>
</feature>
<evidence type="ECO:0000259" key="1">
    <source>
        <dbReference type="Pfam" id="PF09423"/>
    </source>
</evidence>
<accession>A0A1H5SQI0</accession>
<dbReference type="Proteomes" id="UP000236723">
    <property type="component" value="Unassembled WGS sequence"/>
</dbReference>